<protein>
    <submittedName>
        <fullName evidence="2">Uncharacterized protein</fullName>
    </submittedName>
</protein>
<proteinExistence type="predicted"/>
<reference evidence="2 3" key="1">
    <citation type="journal article" date="2022" name="Nat. Microbiol.">
        <title>The microbiome of a bacterivorous marine choanoflagellate contains a resource-demanding obligate bacterial associate.</title>
        <authorList>
            <person name="Needham D.M."/>
            <person name="Poirier C."/>
            <person name="Bachy C."/>
            <person name="George E.E."/>
            <person name="Wilken S."/>
            <person name="Yung C.C.M."/>
            <person name="Limardo A.J."/>
            <person name="Morando M."/>
            <person name="Sudek L."/>
            <person name="Malmstrom R.R."/>
            <person name="Keeling P.J."/>
            <person name="Santoro A.E."/>
            <person name="Worden A.Z."/>
        </authorList>
    </citation>
    <scope>NUCLEOTIDE SEQUENCE [LARGE SCALE GENOMIC DNA]</scope>
    <source>
        <strain evidence="2 3">Comchoano-1</strain>
    </source>
</reference>
<feature type="transmembrane region" description="Helical" evidence="1">
    <location>
        <begin position="93"/>
        <end position="113"/>
    </location>
</feature>
<gene>
    <name evidence="2" type="ORF">MMH89_04085</name>
</gene>
<dbReference type="RefSeq" id="WP_258568180.1">
    <property type="nucleotide sequence ID" value="NZ_CP092900.1"/>
</dbReference>
<evidence type="ECO:0000313" key="2">
    <source>
        <dbReference type="EMBL" id="UTC24397.1"/>
    </source>
</evidence>
<accession>A0ABY5DKR2</accession>
<keyword evidence="1" id="KW-0472">Membrane</keyword>
<organism evidence="2 3">
    <name type="scientific">Candidatus Comchoanobacter bicostacola</name>
    <dbReference type="NCBI Taxonomy" id="2919598"/>
    <lineage>
        <taxon>Bacteria</taxon>
        <taxon>Pseudomonadati</taxon>
        <taxon>Pseudomonadota</taxon>
        <taxon>Gammaproteobacteria</taxon>
        <taxon>Candidatus Comchoanobacterales</taxon>
        <taxon>Candidatus Comchoanobacteraceae</taxon>
        <taxon>Candidatus Comchoanobacter</taxon>
    </lineage>
</organism>
<feature type="transmembrane region" description="Helical" evidence="1">
    <location>
        <begin position="51"/>
        <end position="72"/>
    </location>
</feature>
<sequence length="138" mass="15054">MDSDMMYSVSKIVKRLLPVTLLLALCGLVYAEGGVPENTITGRAVSVKGDIMSIVSLVGAISSVAGVAFFMMTFLKFKQFKDNPQQTPVGTPVLYLFISVMMVYLGNSLFPIGETLFGKDSDSLRTSETEIERIEQSI</sequence>
<evidence type="ECO:0000313" key="3">
    <source>
        <dbReference type="Proteomes" id="UP001055955"/>
    </source>
</evidence>
<keyword evidence="3" id="KW-1185">Reference proteome</keyword>
<name>A0ABY5DKR2_9GAMM</name>
<dbReference type="Proteomes" id="UP001055955">
    <property type="component" value="Chromosome"/>
</dbReference>
<evidence type="ECO:0000256" key="1">
    <source>
        <dbReference type="SAM" id="Phobius"/>
    </source>
</evidence>
<keyword evidence="1" id="KW-0812">Transmembrane</keyword>
<keyword evidence="1" id="KW-1133">Transmembrane helix</keyword>
<dbReference type="EMBL" id="CP092900">
    <property type="protein sequence ID" value="UTC24397.1"/>
    <property type="molecule type" value="Genomic_DNA"/>
</dbReference>